<reference evidence="3" key="1">
    <citation type="journal article" date="2018" name="Nat. Plants">
        <title>Whole-genome landscape of Medicago truncatula symbiotic genes.</title>
        <authorList>
            <person name="Pecrix Y."/>
            <person name="Staton S.E."/>
            <person name="Sallet E."/>
            <person name="Lelandais-Briere C."/>
            <person name="Moreau S."/>
            <person name="Carrere S."/>
            <person name="Blein T."/>
            <person name="Jardinaud M.F."/>
            <person name="Latrasse D."/>
            <person name="Zouine M."/>
            <person name="Zahm M."/>
            <person name="Kreplak J."/>
            <person name="Mayjonade B."/>
            <person name="Satge C."/>
            <person name="Perez M."/>
            <person name="Cauet S."/>
            <person name="Marande W."/>
            <person name="Chantry-Darmon C."/>
            <person name="Lopez-Roques C."/>
            <person name="Bouchez O."/>
            <person name="Berard A."/>
            <person name="Debelle F."/>
            <person name="Munos S."/>
            <person name="Bendahmane A."/>
            <person name="Berges H."/>
            <person name="Niebel A."/>
            <person name="Buitink J."/>
            <person name="Frugier F."/>
            <person name="Benhamed M."/>
            <person name="Crespi M."/>
            <person name="Gouzy J."/>
            <person name="Gamas P."/>
        </authorList>
    </citation>
    <scope>NUCLEOTIDE SEQUENCE [LARGE SCALE GENOMIC DNA]</scope>
    <source>
        <strain evidence="3">cv. Jemalong A17</strain>
    </source>
</reference>
<evidence type="ECO:0008006" key="4">
    <source>
        <dbReference type="Google" id="ProtNLM"/>
    </source>
</evidence>
<dbReference type="AlphaFoldDB" id="A0A396HYE1"/>
<organism evidence="2 3">
    <name type="scientific">Medicago truncatula</name>
    <name type="common">Barrel medic</name>
    <name type="synonym">Medicago tribuloides</name>
    <dbReference type="NCBI Taxonomy" id="3880"/>
    <lineage>
        <taxon>Eukaryota</taxon>
        <taxon>Viridiplantae</taxon>
        <taxon>Streptophyta</taxon>
        <taxon>Embryophyta</taxon>
        <taxon>Tracheophyta</taxon>
        <taxon>Spermatophyta</taxon>
        <taxon>Magnoliopsida</taxon>
        <taxon>eudicotyledons</taxon>
        <taxon>Gunneridae</taxon>
        <taxon>Pentapetalae</taxon>
        <taxon>rosids</taxon>
        <taxon>fabids</taxon>
        <taxon>Fabales</taxon>
        <taxon>Fabaceae</taxon>
        <taxon>Papilionoideae</taxon>
        <taxon>50 kb inversion clade</taxon>
        <taxon>NPAAA clade</taxon>
        <taxon>Hologalegina</taxon>
        <taxon>IRL clade</taxon>
        <taxon>Trifolieae</taxon>
        <taxon>Medicago</taxon>
    </lineage>
</organism>
<accession>A0A396HYE1</accession>
<dbReference type="Gramene" id="rna33164">
    <property type="protein sequence ID" value="RHN57591.1"/>
    <property type="gene ID" value="gene33164"/>
</dbReference>
<evidence type="ECO:0000256" key="1">
    <source>
        <dbReference type="SAM" id="Phobius"/>
    </source>
</evidence>
<keyword evidence="1" id="KW-0472">Membrane</keyword>
<evidence type="ECO:0000313" key="2">
    <source>
        <dbReference type="EMBL" id="RHN57591.1"/>
    </source>
</evidence>
<keyword evidence="1" id="KW-0812">Transmembrane</keyword>
<dbReference type="EMBL" id="PSQE01000005">
    <property type="protein sequence ID" value="RHN57591.1"/>
    <property type="molecule type" value="Genomic_DNA"/>
</dbReference>
<comment type="caution">
    <text evidence="2">The sequence shown here is derived from an EMBL/GenBank/DDBJ whole genome shotgun (WGS) entry which is preliminary data.</text>
</comment>
<gene>
    <name evidence="2" type="ORF">MtrunA17_Chr5g0442121</name>
</gene>
<dbReference type="Proteomes" id="UP000265566">
    <property type="component" value="Chromosome 5"/>
</dbReference>
<name>A0A396HYE1_MEDTR</name>
<keyword evidence="1" id="KW-1133">Transmembrane helix</keyword>
<proteinExistence type="predicted"/>
<feature type="transmembrane region" description="Helical" evidence="1">
    <location>
        <begin position="28"/>
        <end position="47"/>
    </location>
</feature>
<feature type="transmembrane region" description="Helical" evidence="1">
    <location>
        <begin position="76"/>
        <end position="96"/>
    </location>
</feature>
<sequence>MFSPCHRQLHFSDLGCDSASNWRRCLCFVVVFRLPIYMFCVAVCFLGEAVWRRSFGSIVGLWVYSSWLLLRNAMALWPLSLKSFNFVVLLVLVVGVRRGGGGDGPGVDV</sequence>
<evidence type="ECO:0000313" key="3">
    <source>
        <dbReference type="Proteomes" id="UP000265566"/>
    </source>
</evidence>
<protein>
    <recommendedName>
        <fullName evidence="4">Transmembrane protein</fullName>
    </recommendedName>
</protein>